<keyword evidence="1" id="KW-0472">Membrane</keyword>
<evidence type="ECO:0000313" key="2">
    <source>
        <dbReference type="EMBL" id="CEP03977.1"/>
    </source>
</evidence>
<keyword evidence="3" id="KW-0496">Mitochondrion</keyword>
<accession>A0A0G4J8V3</accession>
<keyword evidence="1" id="KW-0812">Transmembrane</keyword>
<dbReference type="Proteomes" id="UP000290189">
    <property type="component" value="Unassembled WGS sequence"/>
</dbReference>
<sequence>MINLDFARMCLNADELDRRQMQRQQAVAVRFANGAVLAGLTTIIVCIPPLIPPNQIVSLRSGKLSPMKQLKTPDVVGSLKDVAARMMTPMPLPGTGTVCGNVNRLFNSLTLILALNHARHEYLADPSKRVVDWGSMFCDPHCSIMYQRPTVDTEILVQRNGQALIKACHYPLKNDVGDITPQTVLASLIGGLTPAKRLQLTLCHARYLGDDTIVYLGSARPDDSADKDCSSPAVHTPTS</sequence>
<dbReference type="Proteomes" id="UP000039324">
    <property type="component" value="Unassembled WGS sequence"/>
</dbReference>
<evidence type="ECO:0000313" key="5">
    <source>
        <dbReference type="Proteomes" id="UP000290189"/>
    </source>
</evidence>
<proteinExistence type="predicted"/>
<protein>
    <submittedName>
        <fullName evidence="2">Uncharacterized protein</fullName>
    </submittedName>
</protein>
<keyword evidence="4" id="KW-1185">Reference proteome</keyword>
<feature type="transmembrane region" description="Helical" evidence="1">
    <location>
        <begin position="27"/>
        <end position="51"/>
    </location>
</feature>
<dbReference type="EMBL" id="CDSF01000163">
    <property type="protein sequence ID" value="CEP03977.1"/>
    <property type="molecule type" value="Genomic_DNA"/>
</dbReference>
<reference evidence="3 5" key="2">
    <citation type="submission" date="2018-03" db="EMBL/GenBank/DDBJ databases">
        <authorList>
            <person name="Fogelqvist J."/>
        </authorList>
    </citation>
    <scope>NUCLEOTIDE SEQUENCE [LARGE SCALE GENOMIC DNA]</scope>
</reference>
<reference evidence="2 4" key="1">
    <citation type="submission" date="2015-02" db="EMBL/GenBank/DDBJ databases">
        <authorList>
            <person name="Chooi Y.-H."/>
        </authorList>
    </citation>
    <scope>NUCLEOTIDE SEQUENCE [LARGE SCALE GENOMIC DNA]</scope>
    <source>
        <strain evidence="2">E3</strain>
    </source>
</reference>
<evidence type="ECO:0000313" key="4">
    <source>
        <dbReference type="Proteomes" id="UP000039324"/>
    </source>
</evidence>
<evidence type="ECO:0000313" key="3">
    <source>
        <dbReference type="EMBL" id="SPR01716.1"/>
    </source>
</evidence>
<name>A0A0G4J8V3_PLABS</name>
<organism evidence="2 4">
    <name type="scientific">Plasmodiophora brassicae</name>
    <name type="common">Clubroot disease agent</name>
    <dbReference type="NCBI Taxonomy" id="37360"/>
    <lineage>
        <taxon>Eukaryota</taxon>
        <taxon>Sar</taxon>
        <taxon>Rhizaria</taxon>
        <taxon>Endomyxa</taxon>
        <taxon>Phytomyxea</taxon>
        <taxon>Plasmodiophorida</taxon>
        <taxon>Plasmodiophoridae</taxon>
        <taxon>Plasmodiophora</taxon>
    </lineage>
</organism>
<keyword evidence="1" id="KW-1133">Transmembrane helix</keyword>
<gene>
    <name evidence="2" type="ORF">PBRA_009557</name>
    <name evidence="3" type="ORF">PLBR_LOCUS8931</name>
</gene>
<evidence type="ECO:0000256" key="1">
    <source>
        <dbReference type="SAM" id="Phobius"/>
    </source>
</evidence>
<geneLocation type="mitochondrion" evidence="3"/>
<dbReference type="AlphaFoldDB" id="A0A0G4J8V3"/>
<dbReference type="EMBL" id="OVEO01000019">
    <property type="protein sequence ID" value="SPR01716.1"/>
    <property type="molecule type" value="Genomic_DNA"/>
</dbReference>